<keyword evidence="3" id="KW-1185">Reference proteome</keyword>
<feature type="compositionally biased region" description="Basic and acidic residues" evidence="1">
    <location>
        <begin position="333"/>
        <end position="345"/>
    </location>
</feature>
<proteinExistence type="predicted"/>
<protein>
    <submittedName>
        <fullName evidence="2">Uncharacterized protein</fullName>
    </submittedName>
</protein>
<comment type="caution">
    <text evidence="2">The sequence shown here is derived from an EMBL/GenBank/DDBJ whole genome shotgun (WGS) entry which is preliminary data.</text>
</comment>
<dbReference type="EMBL" id="JBHUKU010000017">
    <property type="protein sequence ID" value="MFD2462579.1"/>
    <property type="molecule type" value="Genomic_DNA"/>
</dbReference>
<dbReference type="SUPFAM" id="SSF58104">
    <property type="entry name" value="Methyl-accepting chemotaxis protein (MCP) signaling domain"/>
    <property type="match status" value="1"/>
</dbReference>
<gene>
    <name evidence="2" type="ORF">ACFSYJ_28485</name>
</gene>
<evidence type="ECO:0000313" key="3">
    <source>
        <dbReference type="Proteomes" id="UP001597419"/>
    </source>
</evidence>
<dbReference type="Proteomes" id="UP001597419">
    <property type="component" value="Unassembled WGS sequence"/>
</dbReference>
<feature type="compositionally biased region" description="Basic and acidic residues" evidence="1">
    <location>
        <begin position="21"/>
        <end position="37"/>
    </location>
</feature>
<sequence>MAKHHGGPGHDKHPDRKKQQKGHEDEHKDKKGKERHLPQLPDATPKPESPPGGQGAYGLDDGSGVIALLEPPATDASGDIESLLADADVKVRMVDWVFQEIAGESLIDLVIKPITGDFTKIASDAEAWRTIADAMKQFSEVMVRNAEIVGEHWEGPSSTAHATYVNVGWRAGLMAEAGIAKAIGKGFDALADGSRKLAAKALDLLAKLIDTLLEIAAKACVPVVGWVAEVTTVWRAFQLLNLILSVIQMIEDIIGKVQQLWESIQNIGSQLKQIKDIVTGKGGDTTAPSGDDGGTTAPSGDGGGDDPQPPPKRREDNDPPPSRGGDDTTPSGSDEKPPHTEEKCPKCGGKRANGKCGNCDVGPRCSRCGAPVGKGRCLRCHPPQSGECRKCGTKLSHGKCPQCDKTPPNDKSASKCTKCGKTGDWGSSHLCPTCRTKNRCTRCGSALKSGKCPKCKR</sequence>
<dbReference type="RefSeq" id="WP_345403634.1">
    <property type="nucleotide sequence ID" value="NZ_BAABHG010000015.1"/>
</dbReference>
<evidence type="ECO:0000256" key="1">
    <source>
        <dbReference type="SAM" id="MobiDB-lite"/>
    </source>
</evidence>
<feature type="region of interest" description="Disordered" evidence="1">
    <location>
        <begin position="1"/>
        <end position="64"/>
    </location>
</feature>
<reference evidence="3" key="1">
    <citation type="journal article" date="2019" name="Int. J. Syst. Evol. Microbiol.">
        <title>The Global Catalogue of Microorganisms (GCM) 10K type strain sequencing project: providing services to taxonomists for standard genome sequencing and annotation.</title>
        <authorList>
            <consortium name="The Broad Institute Genomics Platform"/>
            <consortium name="The Broad Institute Genome Sequencing Center for Infectious Disease"/>
            <person name="Wu L."/>
            <person name="Ma J."/>
        </authorList>
    </citation>
    <scope>NUCLEOTIDE SEQUENCE [LARGE SCALE GENOMIC DNA]</scope>
    <source>
        <strain evidence="3">CGMCC 4.7643</strain>
    </source>
</reference>
<feature type="region of interest" description="Disordered" evidence="1">
    <location>
        <begin position="279"/>
        <end position="348"/>
    </location>
</feature>
<accession>A0ABW5GP63</accession>
<organism evidence="2 3">
    <name type="scientific">Amycolatopsis samaneae</name>
    <dbReference type="NCBI Taxonomy" id="664691"/>
    <lineage>
        <taxon>Bacteria</taxon>
        <taxon>Bacillati</taxon>
        <taxon>Actinomycetota</taxon>
        <taxon>Actinomycetes</taxon>
        <taxon>Pseudonocardiales</taxon>
        <taxon>Pseudonocardiaceae</taxon>
        <taxon>Amycolatopsis</taxon>
    </lineage>
</organism>
<name>A0ABW5GP63_9PSEU</name>
<evidence type="ECO:0000313" key="2">
    <source>
        <dbReference type="EMBL" id="MFD2462579.1"/>
    </source>
</evidence>